<dbReference type="AlphaFoldDB" id="A0AAJ7SI63"/>
<dbReference type="KEGG" id="goe:100901604"/>
<keyword evidence="18" id="KW-0175">Coiled coil</keyword>
<dbReference type="PROSITE" id="PS50135">
    <property type="entry name" value="ZF_ZZ_2"/>
    <property type="match status" value="1"/>
</dbReference>
<feature type="repeat" description="ANK" evidence="20">
    <location>
        <begin position="645"/>
        <end position="669"/>
    </location>
</feature>
<evidence type="ECO:0000256" key="13">
    <source>
        <dbReference type="ARBA" id="ARBA00022786"/>
    </source>
</evidence>
<dbReference type="SMART" id="SM00248">
    <property type="entry name" value="ANK"/>
    <property type="match status" value="9"/>
</dbReference>
<evidence type="ECO:0000259" key="25">
    <source>
        <dbReference type="PROSITE" id="PS51416"/>
    </source>
</evidence>
<name>A0AAJ7SI63_9ACAR</name>
<dbReference type="PANTHER" id="PTHR24202:SF53">
    <property type="entry name" value="E3 UBIQUITIN-PROTEIN LIGASE MIB1"/>
    <property type="match status" value="1"/>
</dbReference>
<dbReference type="GO" id="GO:0008270">
    <property type="term" value="F:zinc ion binding"/>
    <property type="evidence" value="ECO:0007669"/>
    <property type="project" value="UniProtKB-KW"/>
</dbReference>
<evidence type="ECO:0000256" key="22">
    <source>
        <dbReference type="SAM" id="MobiDB-lite"/>
    </source>
</evidence>
<dbReference type="PROSITE" id="PS50089">
    <property type="entry name" value="ZF_RING_2"/>
    <property type="match status" value="2"/>
</dbReference>
<dbReference type="PROSITE" id="PS01357">
    <property type="entry name" value="ZF_ZZ_1"/>
    <property type="match status" value="1"/>
</dbReference>
<evidence type="ECO:0000256" key="2">
    <source>
        <dbReference type="ARBA" id="ARBA00004175"/>
    </source>
</evidence>
<keyword evidence="12 21" id="KW-0863">Zinc-finger</keyword>
<dbReference type="InterPro" id="IPR010606">
    <property type="entry name" value="Mib_Herc2"/>
</dbReference>
<keyword evidence="9" id="KW-0808">Transferase</keyword>
<dbReference type="FunFam" id="2.30.30.40:FF:000054">
    <property type="entry name" value="Putative e3 ubiquitin-protein ligase mind-bomb"/>
    <property type="match status" value="1"/>
</dbReference>
<dbReference type="CDD" id="cd16727">
    <property type="entry name" value="RING-HC_MIB1_rpt3"/>
    <property type="match status" value="1"/>
</dbReference>
<proteinExistence type="predicted"/>
<dbReference type="GO" id="GO:0044218">
    <property type="term" value="C:other organism cell membrane"/>
    <property type="evidence" value="ECO:0007669"/>
    <property type="project" value="UniProtKB-KW"/>
</dbReference>
<comment type="pathway">
    <text evidence="4">Protein modification; protein ubiquitination.</text>
</comment>
<dbReference type="GeneID" id="100901604"/>
<dbReference type="InterPro" id="IPR036770">
    <property type="entry name" value="Ankyrin_rpt-contain_sf"/>
</dbReference>
<dbReference type="Pfam" id="PF12796">
    <property type="entry name" value="Ank_2"/>
    <property type="match status" value="2"/>
</dbReference>
<feature type="domain" description="RING-type" evidence="23">
    <location>
        <begin position="1064"/>
        <end position="1097"/>
    </location>
</feature>
<dbReference type="Proteomes" id="UP000694867">
    <property type="component" value="Unplaced"/>
</dbReference>
<evidence type="ECO:0000256" key="14">
    <source>
        <dbReference type="ARBA" id="ARBA00022833"/>
    </source>
</evidence>
<keyword evidence="14" id="KW-0862">Zinc</keyword>
<dbReference type="Gene3D" id="2.30.30.40">
    <property type="entry name" value="SH3 Domains"/>
    <property type="match status" value="2"/>
</dbReference>
<dbReference type="PROSITE" id="PS50297">
    <property type="entry name" value="ANK_REP_REGION"/>
    <property type="match status" value="5"/>
</dbReference>
<feature type="repeat" description="ANK" evidence="20">
    <location>
        <begin position="538"/>
        <end position="570"/>
    </location>
</feature>
<dbReference type="GO" id="GO:0006887">
    <property type="term" value="P:exocytosis"/>
    <property type="evidence" value="ECO:0007669"/>
    <property type="project" value="UniProtKB-KW"/>
</dbReference>
<dbReference type="GO" id="GO:0006897">
    <property type="term" value="P:endocytosis"/>
    <property type="evidence" value="ECO:0007669"/>
    <property type="project" value="TreeGrafter"/>
</dbReference>
<dbReference type="PROSITE" id="PS51416">
    <property type="entry name" value="MIB_HERC2"/>
    <property type="match status" value="2"/>
</dbReference>
<keyword evidence="16" id="KW-0800">Toxin</keyword>
<evidence type="ECO:0000256" key="11">
    <source>
        <dbReference type="ARBA" id="ARBA00022737"/>
    </source>
</evidence>
<dbReference type="CTD" id="57534"/>
<dbReference type="Pfam" id="PF00023">
    <property type="entry name" value="Ank"/>
    <property type="match status" value="1"/>
</dbReference>
<dbReference type="PROSITE" id="PS50088">
    <property type="entry name" value="ANK_REPEAT"/>
    <property type="match status" value="6"/>
</dbReference>
<feature type="repeat" description="ANK" evidence="20">
    <location>
        <begin position="505"/>
        <end position="537"/>
    </location>
</feature>
<dbReference type="InterPro" id="IPR001841">
    <property type="entry name" value="Znf_RING"/>
</dbReference>
<keyword evidence="17 20" id="KW-0040">ANK repeat</keyword>
<dbReference type="InterPro" id="IPR002110">
    <property type="entry name" value="Ankyrin_rpt"/>
</dbReference>
<dbReference type="GO" id="GO:0007219">
    <property type="term" value="P:Notch signaling pathway"/>
    <property type="evidence" value="ECO:0007669"/>
    <property type="project" value="UniProtKB-KW"/>
</dbReference>
<evidence type="ECO:0000256" key="12">
    <source>
        <dbReference type="ARBA" id="ARBA00022771"/>
    </source>
</evidence>
<dbReference type="GO" id="GO:0005737">
    <property type="term" value="C:cytoplasm"/>
    <property type="evidence" value="ECO:0007669"/>
    <property type="project" value="UniProtKB-SubCell"/>
</dbReference>
<dbReference type="RefSeq" id="XP_028968353.1">
    <property type="nucleotide sequence ID" value="XM_029112520.1"/>
</dbReference>
<dbReference type="SUPFAM" id="SSF48403">
    <property type="entry name" value="Ankyrin repeat"/>
    <property type="match status" value="1"/>
</dbReference>
<dbReference type="Gene3D" id="1.25.40.20">
    <property type="entry name" value="Ankyrin repeat-containing domain"/>
    <property type="match status" value="4"/>
</dbReference>
<dbReference type="Gene3D" id="3.30.40.10">
    <property type="entry name" value="Zinc/RING finger domain, C3HC4 (zinc finger)"/>
    <property type="match status" value="3"/>
</dbReference>
<organism evidence="26 27">
    <name type="scientific">Galendromus occidentalis</name>
    <name type="common">western predatory mite</name>
    <dbReference type="NCBI Taxonomy" id="34638"/>
    <lineage>
        <taxon>Eukaryota</taxon>
        <taxon>Metazoa</taxon>
        <taxon>Ecdysozoa</taxon>
        <taxon>Arthropoda</taxon>
        <taxon>Chelicerata</taxon>
        <taxon>Arachnida</taxon>
        <taxon>Acari</taxon>
        <taxon>Parasitiformes</taxon>
        <taxon>Mesostigmata</taxon>
        <taxon>Gamasina</taxon>
        <taxon>Phytoseioidea</taxon>
        <taxon>Phytoseiidae</taxon>
        <taxon>Typhlodrominae</taxon>
        <taxon>Galendromus</taxon>
    </lineage>
</organism>
<evidence type="ECO:0000259" key="24">
    <source>
        <dbReference type="PROSITE" id="PS50135"/>
    </source>
</evidence>
<evidence type="ECO:0000259" key="23">
    <source>
        <dbReference type="PROSITE" id="PS50089"/>
    </source>
</evidence>
<sequence length="1107" mass="121431">MVGGVGARVMRGPGWKWDKQDGGEGHLGTVRNFESPEEVVVVWDNGTAANYRCCGTYDLRVVDSAPTGVKHDNTMCDSCCQTPIFGIRWKCAECSSYDLCSVCYHGNKHMLSHRFYRIATPYSEKVLCEPRKRSKKVSLRGIFPGARVVRGVDWQWDDQDGSRPGKVTEIQDWSATSPRSAAYVQWETVCVRNLYRVGFEGMSDLKVLQDGKGGHVYRDHLPVLGEHGSLISSVGQLKVGDMVTIELEANIVKSLQVDHGGWADGMLEALGSTGTVVGIDEDNDVVVAYPCGRRWTFNPCVLTKIFTSSNAAQTRGAATTTFTANLLSEGGATGGTSSGSSPDELQVNDFAQICSDVERLKMLQQGHGDWADAMLLSVGKIGRVRQVYSNGDVKVQVQSGEWTFNPRALTKIRPDAAKGSGDRLMSQLLKRYFVTQSTGDINEDLVRSAGSGDAHKVEELLKRDADVNGVYELHTALQAACQNGHMAVIRVLLTYGADVEIEDNHGDRAIHHAAFGDEPGAIQLLAQANGDLNARNKQRQTPLHIAVSMGHKMAVEILLKSGCHVSLQDCEGNTPLHDAISKKREDIMQLLLQRDADILLANNNGFNSLHHAALRGNPQAVQVLLDNLMSSQLPRWWIVDEKKDDGYTPLHLAALNNHHDVAKLLISRGNADVNQQNLNMQTALHLAVERQHQEIVRLLVNSGANLNVKDKDGDTALHEALRHHTLEQLKHLQGTALSVNVAPLTSSASSINSNIPALNVGLSAKANQSSQDASLDAGNISAQIAKYLVNFGADLEARNKKQQTPLDLCPDLNLRAVLIKSQRQIPQQASEEENAYATVGIPPTEAMAALSFSCRNLPPVPTLGLTSRQTPQARIPSPQQFPPKVARQKLTSTANFGADECMLCSERPPCTMFLPCTHIVSCESCSPRIKKCLSCQAPVQQRIKIEECAVCTDKLASVQFSPCNHVLACEDCAKLMKKCIKCKTDIVMKTELNRPALHEGNTVEGVRNNCASARPAPTSAAVKMKDNNVYLSSLPSTSKHRENDDREKQKLLQELNDFREKTTCPVCFDRWKNMAFLCGHGTCQACGDRIHECPICRKKIETRILQY</sequence>
<evidence type="ECO:0000256" key="17">
    <source>
        <dbReference type="ARBA" id="ARBA00023043"/>
    </source>
</evidence>
<dbReference type="Pfam" id="PF18346">
    <property type="entry name" value="SH3_15"/>
    <property type="match status" value="2"/>
</dbReference>
<keyword evidence="8" id="KW-1052">Target cell membrane</keyword>
<evidence type="ECO:0000256" key="7">
    <source>
        <dbReference type="ARBA" id="ARBA00022490"/>
    </source>
</evidence>
<keyword evidence="6" id="KW-0268">Exocytosis</keyword>
<comment type="subcellular location">
    <subcellularLocation>
        <location evidence="3">Cytoplasm</location>
    </subcellularLocation>
    <subcellularLocation>
        <location evidence="2">Target cell membrane</location>
    </subcellularLocation>
</comment>
<dbReference type="PRINTS" id="PR01415">
    <property type="entry name" value="ANKYRIN"/>
</dbReference>
<dbReference type="Pfam" id="PF13920">
    <property type="entry name" value="zf-C3HC4_3"/>
    <property type="match status" value="3"/>
</dbReference>
<dbReference type="Pfam" id="PF06701">
    <property type="entry name" value="MIB_HERC2"/>
    <property type="match status" value="2"/>
</dbReference>
<evidence type="ECO:0000256" key="5">
    <source>
        <dbReference type="ARBA" id="ARBA00012483"/>
    </source>
</evidence>
<dbReference type="SUPFAM" id="SSF159034">
    <property type="entry name" value="Mib/herc2 domain-like"/>
    <property type="match status" value="2"/>
</dbReference>
<dbReference type="Gene3D" id="3.30.60.90">
    <property type="match status" value="1"/>
</dbReference>
<dbReference type="Pfam" id="PF00569">
    <property type="entry name" value="ZZ"/>
    <property type="match status" value="1"/>
</dbReference>
<keyword evidence="10" id="KW-0479">Metal-binding</keyword>
<feature type="domain" description="ZZ-type" evidence="24">
    <location>
        <begin position="71"/>
        <end position="123"/>
    </location>
</feature>
<keyword evidence="26" id="KW-1185">Reference proteome</keyword>
<dbReference type="GO" id="GO:0016567">
    <property type="term" value="P:protein ubiquitination"/>
    <property type="evidence" value="ECO:0007669"/>
    <property type="project" value="InterPro"/>
</dbReference>
<dbReference type="InterPro" id="IPR043145">
    <property type="entry name" value="Znf_ZZ_sf"/>
</dbReference>
<evidence type="ECO:0000256" key="4">
    <source>
        <dbReference type="ARBA" id="ARBA00004906"/>
    </source>
</evidence>
<evidence type="ECO:0000256" key="15">
    <source>
        <dbReference type="ARBA" id="ARBA00022976"/>
    </source>
</evidence>
<evidence type="ECO:0000313" key="26">
    <source>
        <dbReference type="Proteomes" id="UP000694867"/>
    </source>
</evidence>
<evidence type="ECO:0000256" key="3">
    <source>
        <dbReference type="ARBA" id="ARBA00004496"/>
    </source>
</evidence>
<keyword evidence="16" id="KW-0528">Neurotoxin</keyword>
<feature type="region of interest" description="Disordered" evidence="22">
    <location>
        <begin position="865"/>
        <end position="884"/>
    </location>
</feature>
<evidence type="ECO:0000256" key="18">
    <source>
        <dbReference type="ARBA" id="ARBA00023054"/>
    </source>
</evidence>
<keyword evidence="11" id="KW-0677">Repeat</keyword>
<feature type="repeat" description="ANK" evidence="20">
    <location>
        <begin position="472"/>
        <end position="504"/>
    </location>
</feature>
<dbReference type="Pfam" id="PF13637">
    <property type="entry name" value="Ank_4"/>
    <property type="match status" value="1"/>
</dbReference>
<dbReference type="SMART" id="SM00291">
    <property type="entry name" value="ZnF_ZZ"/>
    <property type="match status" value="1"/>
</dbReference>
<gene>
    <name evidence="27" type="primary">LOC100901604</name>
</gene>
<dbReference type="InterPro" id="IPR013083">
    <property type="entry name" value="Znf_RING/FYVE/PHD"/>
</dbReference>
<dbReference type="FunFam" id="3.30.60.90:FF:000005">
    <property type="entry name" value="Putative E3 ubiquitin-protein ligase mib1"/>
    <property type="match status" value="1"/>
</dbReference>
<evidence type="ECO:0000256" key="19">
    <source>
        <dbReference type="ARBA" id="ARBA00023298"/>
    </source>
</evidence>
<feature type="domain" description="RING-type" evidence="23">
    <location>
        <begin position="948"/>
        <end position="983"/>
    </location>
</feature>
<evidence type="ECO:0000256" key="6">
    <source>
        <dbReference type="ARBA" id="ARBA00022483"/>
    </source>
</evidence>
<dbReference type="GO" id="GO:0061630">
    <property type="term" value="F:ubiquitin protein ligase activity"/>
    <property type="evidence" value="ECO:0007669"/>
    <property type="project" value="UniProtKB-EC"/>
</dbReference>
<keyword evidence="19" id="KW-1053">Target membrane</keyword>
<keyword evidence="13" id="KW-0833">Ubl conjugation pathway</keyword>
<reference evidence="27" key="1">
    <citation type="submission" date="2025-08" db="UniProtKB">
        <authorList>
            <consortium name="RefSeq"/>
        </authorList>
    </citation>
    <scope>IDENTIFICATION</scope>
</reference>
<dbReference type="InterPro" id="IPR000433">
    <property type="entry name" value="Znf_ZZ"/>
</dbReference>
<feature type="repeat" description="ANK" evidence="20">
    <location>
        <begin position="571"/>
        <end position="603"/>
    </location>
</feature>
<dbReference type="SMART" id="SM00184">
    <property type="entry name" value="RING"/>
    <property type="match status" value="3"/>
</dbReference>
<comment type="catalytic activity">
    <reaction evidence="1">
        <text>S-ubiquitinyl-[E2 ubiquitin-conjugating enzyme]-L-cysteine + [acceptor protein]-L-lysine = [E2 ubiquitin-conjugating enzyme]-L-cysteine + N(6)-ubiquitinyl-[acceptor protein]-L-lysine.</text>
        <dbReference type="EC" id="2.3.2.27"/>
    </reaction>
</comment>
<accession>A0AAJ7SI63</accession>
<feature type="domain" description="MIB/HERC2" evidence="25">
    <location>
        <begin position="134"/>
        <end position="211"/>
    </location>
</feature>
<feature type="repeat" description="ANK" evidence="20">
    <location>
        <begin position="679"/>
        <end position="711"/>
    </location>
</feature>
<dbReference type="GO" id="GO:0044231">
    <property type="term" value="C:host cell presynaptic membrane"/>
    <property type="evidence" value="ECO:0007669"/>
    <property type="project" value="UniProtKB-KW"/>
</dbReference>
<keyword evidence="7" id="KW-0963">Cytoplasm</keyword>
<keyword evidence="16" id="KW-0638">Presynaptic neurotoxin</keyword>
<evidence type="ECO:0000256" key="21">
    <source>
        <dbReference type="PROSITE-ProRule" id="PRU00228"/>
    </source>
</evidence>
<dbReference type="InterPro" id="IPR040847">
    <property type="entry name" value="SH3_15"/>
</dbReference>
<evidence type="ECO:0000256" key="1">
    <source>
        <dbReference type="ARBA" id="ARBA00000900"/>
    </source>
</evidence>
<dbReference type="EC" id="2.3.2.27" evidence="5"/>
<dbReference type="CDD" id="cd16519">
    <property type="entry name" value="RING-HC_MIBs"/>
    <property type="match status" value="1"/>
</dbReference>
<evidence type="ECO:0000256" key="16">
    <source>
        <dbReference type="ARBA" id="ARBA00023028"/>
    </source>
</evidence>
<feature type="domain" description="MIB/HERC2" evidence="25">
    <location>
        <begin position="1"/>
        <end position="65"/>
    </location>
</feature>
<evidence type="ECO:0000256" key="10">
    <source>
        <dbReference type="ARBA" id="ARBA00022723"/>
    </source>
</evidence>
<dbReference type="PANTHER" id="PTHR24202">
    <property type="entry name" value="E3 UBIQUITIN-PROTEIN LIGASE MIB2"/>
    <property type="match status" value="1"/>
</dbReference>
<evidence type="ECO:0000256" key="8">
    <source>
        <dbReference type="ARBA" id="ARBA00022537"/>
    </source>
</evidence>
<dbReference type="InterPro" id="IPR037252">
    <property type="entry name" value="Mib_Herc2_sf"/>
</dbReference>
<protein>
    <recommendedName>
        <fullName evidence="5">RING-type E3 ubiquitin transferase</fullName>
        <ecNumber evidence="5">2.3.2.27</ecNumber>
    </recommendedName>
</protein>
<dbReference type="SUPFAM" id="SSF57850">
    <property type="entry name" value="RING/U-box"/>
    <property type="match status" value="2"/>
</dbReference>
<evidence type="ECO:0000256" key="20">
    <source>
        <dbReference type="PROSITE-ProRule" id="PRU00023"/>
    </source>
</evidence>
<keyword evidence="15" id="KW-0914">Notch signaling pathway</keyword>
<evidence type="ECO:0000256" key="9">
    <source>
        <dbReference type="ARBA" id="ARBA00022679"/>
    </source>
</evidence>
<keyword evidence="8" id="KW-0472">Membrane</keyword>
<evidence type="ECO:0000313" key="27">
    <source>
        <dbReference type="RefSeq" id="XP_028968353.1"/>
    </source>
</evidence>